<dbReference type="InterPro" id="IPR054241">
    <property type="entry name" value="DUF6968"/>
</dbReference>
<evidence type="ECO:0000259" key="1">
    <source>
        <dbReference type="Pfam" id="PF22302"/>
    </source>
</evidence>
<sequence>MNEPIAEREFTNKDGTITLKIFAPMLEMIDGNEDWTSEPEITWPSGRVIRRKAHGVDSMQALLLNIAMANNHIHFPVVGERDKSLKYFDIEGTDLVVPQYQDD</sequence>
<dbReference type="Pfam" id="PF22302">
    <property type="entry name" value="DUF6968"/>
    <property type="match status" value="1"/>
</dbReference>
<reference evidence="2 3" key="1">
    <citation type="submission" date="2021-07" db="EMBL/GenBank/DDBJ databases">
        <title>The draft genome sequence of Sphingomicrobium sp. B8.</title>
        <authorList>
            <person name="Mu L."/>
        </authorList>
    </citation>
    <scope>NUCLEOTIDE SEQUENCE [LARGE SCALE GENOMIC DNA]</scope>
    <source>
        <strain evidence="2 3">B8</strain>
    </source>
</reference>
<dbReference type="EMBL" id="JAHVAH010000001">
    <property type="protein sequence ID" value="MBW0145413.1"/>
    <property type="molecule type" value="Genomic_DNA"/>
</dbReference>
<name>A0ABS6V7B7_9SPHN</name>
<gene>
    <name evidence="2" type="ORF">KTQ36_08915</name>
</gene>
<protein>
    <recommendedName>
        <fullName evidence="1">DUF6968 domain-containing protein</fullName>
    </recommendedName>
</protein>
<evidence type="ECO:0000313" key="2">
    <source>
        <dbReference type="EMBL" id="MBW0145413.1"/>
    </source>
</evidence>
<feature type="domain" description="DUF6968" evidence="1">
    <location>
        <begin position="6"/>
        <end position="74"/>
    </location>
</feature>
<comment type="caution">
    <text evidence="2">The sequence shown here is derived from an EMBL/GenBank/DDBJ whole genome shotgun (WGS) entry which is preliminary data.</text>
</comment>
<accession>A0ABS6V7B7</accession>
<organism evidence="2 3">
    <name type="scientific">Sphingomicrobium clamense</name>
    <dbReference type="NCBI Taxonomy" id="2851013"/>
    <lineage>
        <taxon>Bacteria</taxon>
        <taxon>Pseudomonadati</taxon>
        <taxon>Pseudomonadota</taxon>
        <taxon>Alphaproteobacteria</taxon>
        <taxon>Sphingomonadales</taxon>
        <taxon>Sphingomonadaceae</taxon>
        <taxon>Sphingomicrobium</taxon>
    </lineage>
</organism>
<evidence type="ECO:0000313" key="3">
    <source>
        <dbReference type="Proteomes" id="UP000698028"/>
    </source>
</evidence>
<dbReference type="RefSeq" id="WP_218633318.1">
    <property type="nucleotide sequence ID" value="NZ_JAHVAH010000001.1"/>
</dbReference>
<proteinExistence type="predicted"/>
<keyword evidence="3" id="KW-1185">Reference proteome</keyword>
<dbReference type="Proteomes" id="UP000698028">
    <property type="component" value="Unassembled WGS sequence"/>
</dbReference>